<dbReference type="Proteomes" id="UP000232003">
    <property type="component" value="Chromosome"/>
</dbReference>
<organism evidence="1 2">
    <name type="scientific">Nostoc flagelliforme CCNUN1</name>
    <dbReference type="NCBI Taxonomy" id="2038116"/>
    <lineage>
        <taxon>Bacteria</taxon>
        <taxon>Bacillati</taxon>
        <taxon>Cyanobacteriota</taxon>
        <taxon>Cyanophyceae</taxon>
        <taxon>Nostocales</taxon>
        <taxon>Nostocaceae</taxon>
        <taxon>Nostoc</taxon>
    </lineage>
</organism>
<keyword evidence="2" id="KW-1185">Reference proteome</keyword>
<accession>A0A2K8SJZ8</accession>
<evidence type="ECO:0000313" key="2">
    <source>
        <dbReference type="Proteomes" id="UP000232003"/>
    </source>
</evidence>
<dbReference type="KEGG" id="nfl:COO91_01670"/>
<dbReference type="EMBL" id="CP024785">
    <property type="protein sequence ID" value="AUB35779.1"/>
    <property type="molecule type" value="Genomic_DNA"/>
</dbReference>
<proteinExistence type="predicted"/>
<reference evidence="1 2" key="1">
    <citation type="submission" date="2017-11" db="EMBL/GenBank/DDBJ databases">
        <title>Complete genome of a free-living desiccation-tolerant cyanobacterium and its photosynthetic adaptation to extreme terrestrial habitat.</title>
        <authorList>
            <person name="Shang J."/>
        </authorList>
    </citation>
    <scope>NUCLEOTIDE SEQUENCE [LARGE SCALE GENOMIC DNA]</scope>
    <source>
        <strain evidence="1 2">CCNUN1</strain>
    </source>
</reference>
<evidence type="ECO:0000313" key="1">
    <source>
        <dbReference type="EMBL" id="AUB35779.1"/>
    </source>
</evidence>
<name>A0A2K8SJZ8_9NOSO</name>
<sequence>MRVAIAIRQQYPRGCSPSWRYYGIYTNKGNQVFCMVGVDAICAVVIYKLHN</sequence>
<dbReference type="AlphaFoldDB" id="A0A2K8SJZ8"/>
<protein>
    <submittedName>
        <fullName evidence="1">Uncharacterized protein</fullName>
    </submittedName>
</protein>
<gene>
    <name evidence="1" type="ORF">COO91_01670</name>
</gene>